<proteinExistence type="predicted"/>
<dbReference type="EMBL" id="GGFK01015450">
    <property type="protein sequence ID" value="MBW48771.1"/>
    <property type="molecule type" value="Transcribed_RNA"/>
</dbReference>
<reference evidence="1" key="1">
    <citation type="submission" date="2018-01" db="EMBL/GenBank/DDBJ databases">
        <title>An insight into the sialome of Amazonian anophelines.</title>
        <authorList>
            <person name="Ribeiro J.M."/>
            <person name="Scarpassa V."/>
            <person name="Calvo E."/>
        </authorList>
    </citation>
    <scope>NUCLEOTIDE SEQUENCE</scope>
    <source>
        <tissue evidence="1">Salivary glands</tissue>
    </source>
</reference>
<dbReference type="AlphaFoldDB" id="A0A2M4B6Z6"/>
<evidence type="ECO:0000313" key="1">
    <source>
        <dbReference type="EMBL" id="MBW48771.1"/>
    </source>
</evidence>
<accession>A0A2M4B6Z6</accession>
<name>A0A2M4B6Z6_9DIPT</name>
<sequence>MRSMRSRSGVGSQRRPACLPALLLRPAHILADELVELLIVLDEELAQLRHDDRIDARVLPALRLAQTLVPRLVPQAVEALRLVEVEIIATDAWFDA</sequence>
<protein>
    <submittedName>
        <fullName evidence="1">Putative secreted protein</fullName>
    </submittedName>
</protein>
<organism evidence="1">
    <name type="scientific">Anopheles triannulatus</name>
    <dbReference type="NCBI Taxonomy" id="58253"/>
    <lineage>
        <taxon>Eukaryota</taxon>
        <taxon>Metazoa</taxon>
        <taxon>Ecdysozoa</taxon>
        <taxon>Arthropoda</taxon>
        <taxon>Hexapoda</taxon>
        <taxon>Insecta</taxon>
        <taxon>Pterygota</taxon>
        <taxon>Neoptera</taxon>
        <taxon>Endopterygota</taxon>
        <taxon>Diptera</taxon>
        <taxon>Nematocera</taxon>
        <taxon>Culicoidea</taxon>
        <taxon>Culicidae</taxon>
        <taxon>Anophelinae</taxon>
        <taxon>Anopheles</taxon>
    </lineage>
</organism>